<dbReference type="InterPro" id="IPR004090">
    <property type="entry name" value="Chemotax_Me-accpt_rcpt"/>
</dbReference>
<keyword evidence="5" id="KW-0472">Membrane</keyword>
<accession>A0ABW2QL12</accession>
<dbReference type="InterPro" id="IPR051310">
    <property type="entry name" value="MCP_chemotaxis"/>
</dbReference>
<dbReference type="InterPro" id="IPR004089">
    <property type="entry name" value="MCPsignal_dom"/>
</dbReference>
<dbReference type="Pfam" id="PF00015">
    <property type="entry name" value="MCPsignal"/>
    <property type="match status" value="1"/>
</dbReference>
<evidence type="ECO:0000313" key="7">
    <source>
        <dbReference type="EMBL" id="MFC7410080.1"/>
    </source>
</evidence>
<comment type="caution">
    <text evidence="7">The sequence shown here is derived from an EMBL/GenBank/DDBJ whole genome shotgun (WGS) entry which is preliminary data.</text>
</comment>
<keyword evidence="5" id="KW-0812">Transmembrane</keyword>
<feature type="domain" description="Methyl-accepting transducer" evidence="6">
    <location>
        <begin position="273"/>
        <end position="502"/>
    </location>
</feature>
<dbReference type="InterPro" id="IPR024478">
    <property type="entry name" value="HlyB_4HB_MCP"/>
</dbReference>
<feature type="transmembrane region" description="Helical" evidence="5">
    <location>
        <begin position="191"/>
        <end position="215"/>
    </location>
</feature>
<feature type="transmembrane region" description="Helical" evidence="5">
    <location>
        <begin position="12"/>
        <end position="33"/>
    </location>
</feature>
<dbReference type="PANTHER" id="PTHR43531:SF14">
    <property type="entry name" value="METHYL-ACCEPTING CHEMOTAXIS PROTEIN I-RELATED"/>
    <property type="match status" value="1"/>
</dbReference>
<evidence type="ECO:0000259" key="6">
    <source>
        <dbReference type="PROSITE" id="PS50111"/>
    </source>
</evidence>
<dbReference type="SUPFAM" id="SSF58104">
    <property type="entry name" value="Methyl-accepting chemotaxis protein (MCP) signaling domain"/>
    <property type="match status" value="1"/>
</dbReference>
<name>A0ABW2QL12_9BURK</name>
<keyword evidence="8" id="KW-1185">Reference proteome</keyword>
<keyword evidence="3" id="KW-0807">Transducer</keyword>
<reference evidence="8" key="1">
    <citation type="journal article" date="2019" name="Int. J. Syst. Evol. Microbiol.">
        <title>The Global Catalogue of Microorganisms (GCM) 10K type strain sequencing project: providing services to taxonomists for standard genome sequencing and annotation.</title>
        <authorList>
            <consortium name="The Broad Institute Genomics Platform"/>
            <consortium name="The Broad Institute Genome Sequencing Center for Infectious Disease"/>
            <person name="Wu L."/>
            <person name="Ma J."/>
        </authorList>
    </citation>
    <scope>NUCLEOTIDE SEQUENCE [LARGE SCALE GENOMIC DNA]</scope>
    <source>
        <strain evidence="8">CGMCC 1.12371</strain>
    </source>
</reference>
<dbReference type="CDD" id="cd11386">
    <property type="entry name" value="MCP_signal"/>
    <property type="match status" value="1"/>
</dbReference>
<dbReference type="PANTHER" id="PTHR43531">
    <property type="entry name" value="PROTEIN ICFG"/>
    <property type="match status" value="1"/>
</dbReference>
<dbReference type="InterPro" id="IPR047347">
    <property type="entry name" value="YvaQ-like_sensor"/>
</dbReference>
<evidence type="ECO:0000256" key="4">
    <source>
        <dbReference type="SAM" id="Coils"/>
    </source>
</evidence>
<gene>
    <name evidence="7" type="ORF">ACFQPB_14525</name>
</gene>
<comment type="similarity">
    <text evidence="2">Belongs to the methyl-accepting chemotaxis (MCP) protein family.</text>
</comment>
<dbReference type="CDD" id="cd19411">
    <property type="entry name" value="MCP2201-like_sensor"/>
    <property type="match status" value="1"/>
</dbReference>
<evidence type="ECO:0000256" key="5">
    <source>
        <dbReference type="SAM" id="Phobius"/>
    </source>
</evidence>
<dbReference type="Gene3D" id="1.10.287.950">
    <property type="entry name" value="Methyl-accepting chemotaxis protein"/>
    <property type="match status" value="1"/>
</dbReference>
<dbReference type="RefSeq" id="WP_382224642.1">
    <property type="nucleotide sequence ID" value="NZ_JBHTCA010000011.1"/>
</dbReference>
<dbReference type="SMART" id="SM00283">
    <property type="entry name" value="MA"/>
    <property type="match status" value="1"/>
</dbReference>
<organism evidence="7 8">
    <name type="scientific">Hydrogenophaga atypica</name>
    <dbReference type="NCBI Taxonomy" id="249409"/>
    <lineage>
        <taxon>Bacteria</taxon>
        <taxon>Pseudomonadati</taxon>
        <taxon>Pseudomonadota</taxon>
        <taxon>Betaproteobacteria</taxon>
        <taxon>Burkholderiales</taxon>
        <taxon>Comamonadaceae</taxon>
        <taxon>Hydrogenophaga</taxon>
    </lineage>
</organism>
<keyword evidence="1" id="KW-0488">Methylation</keyword>
<evidence type="ECO:0000313" key="8">
    <source>
        <dbReference type="Proteomes" id="UP001596501"/>
    </source>
</evidence>
<evidence type="ECO:0000256" key="1">
    <source>
        <dbReference type="ARBA" id="ARBA00022481"/>
    </source>
</evidence>
<keyword evidence="5" id="KW-1133">Transmembrane helix</keyword>
<evidence type="ECO:0000256" key="3">
    <source>
        <dbReference type="PROSITE-ProRule" id="PRU00284"/>
    </source>
</evidence>
<proteinExistence type="inferred from homology"/>
<protein>
    <submittedName>
        <fullName evidence="7">Methyl-accepting chemotaxis protein</fullName>
    </submittedName>
</protein>
<dbReference type="PRINTS" id="PR00260">
    <property type="entry name" value="CHEMTRNSDUCR"/>
</dbReference>
<dbReference type="PROSITE" id="PS50111">
    <property type="entry name" value="CHEMOTAXIS_TRANSDUC_2"/>
    <property type="match status" value="1"/>
</dbReference>
<keyword evidence="4" id="KW-0175">Coiled coil</keyword>
<sequence length="585" mass="61364">MQTKTPLSVAARLSIAFGLVIALLCGSAVLAILRMAQINDASTEVTTNWLPSSIVVSALNTHTSDFRITEFQHVLSTDERDMQAAEADMKELLATIERKSKEYDQLISSDAERAIWQRFETAWSNYLAVNRRLVELSRSNQNDAARALLRGESQKMFDEGSNRLLELVDLNTKGGKDASVYADEVYASSRIALIIASAIAVVLAVAAAVMFSRWLSRQLGGEPHYAVAVASQIADGKLAMDVLTRAGDNQSILAAMARMREQLAGVVGQVRQNAESVASASAQIATGNQDLSGRTEEQASALEETAASMEELSTTVKQNADNASQANQLAVSASSVAVKGGAEVQEVVATMRSINEASRRIADIIGVIDGIAFQTNILALNAAVEAARAGEQGRGFAVVASEVRNLAQRSAGAAKEIKELISASTQRVDQGTTLVDQAGHTIQEVVDAIRRVTDIMGEITAASAEQSAGVSQIGEAVTQMDQATQQNAALVEESAAAADGLRQQAAQLLQVVSVFQLPSGGVARVAPVAQAAPRAAPVAPVVRAPVSKPAAQRKVAARPAEPKLPAMALAGAGAAGGADGDWTSF</sequence>
<feature type="coiled-coil region" evidence="4">
    <location>
        <begin position="75"/>
        <end position="109"/>
    </location>
</feature>
<evidence type="ECO:0000256" key="2">
    <source>
        <dbReference type="ARBA" id="ARBA00029447"/>
    </source>
</evidence>
<dbReference type="Proteomes" id="UP001596501">
    <property type="component" value="Unassembled WGS sequence"/>
</dbReference>
<dbReference type="Pfam" id="PF12729">
    <property type="entry name" value="4HB_MCP_1"/>
    <property type="match status" value="1"/>
</dbReference>
<dbReference type="EMBL" id="JBHTCA010000011">
    <property type="protein sequence ID" value="MFC7410080.1"/>
    <property type="molecule type" value="Genomic_DNA"/>
</dbReference>